<dbReference type="GO" id="GO:0046922">
    <property type="term" value="F:peptide-O-fucosyltransferase activity"/>
    <property type="evidence" value="ECO:0007669"/>
    <property type="project" value="InterPro"/>
</dbReference>
<keyword evidence="8" id="KW-0325">Glycoprotein</keyword>
<dbReference type="Gene3D" id="3.40.50.11350">
    <property type="match status" value="1"/>
</dbReference>
<name>A0A7J0FFN4_9ERIC</name>
<keyword evidence="15" id="KW-1185">Reference proteome</keyword>
<evidence type="ECO:0000256" key="12">
    <source>
        <dbReference type="SAM" id="MobiDB-lite"/>
    </source>
</evidence>
<keyword evidence="10" id="KW-0119">Carbohydrate metabolism</keyword>
<evidence type="ECO:0000256" key="6">
    <source>
        <dbReference type="ARBA" id="ARBA00022989"/>
    </source>
</evidence>
<comment type="subcellular location">
    <subcellularLocation>
        <location evidence="1">Membrane</location>
        <topology evidence="1">Single-pass membrane protein</topology>
    </subcellularLocation>
</comment>
<keyword evidence="5 13" id="KW-0812">Transmembrane</keyword>
<evidence type="ECO:0000313" key="15">
    <source>
        <dbReference type="Proteomes" id="UP000585474"/>
    </source>
</evidence>
<keyword evidence="6 13" id="KW-1133">Transmembrane helix</keyword>
<dbReference type="Proteomes" id="UP000585474">
    <property type="component" value="Unassembled WGS sequence"/>
</dbReference>
<dbReference type="GO" id="GO:0016020">
    <property type="term" value="C:membrane"/>
    <property type="evidence" value="ECO:0007669"/>
    <property type="project" value="UniProtKB-SubCell"/>
</dbReference>
<dbReference type="OrthoDB" id="422368at2759"/>
<keyword evidence="3 14" id="KW-0328">Glycosyltransferase</keyword>
<dbReference type="PANTHER" id="PTHR13398">
    <property type="entry name" value="GDP-FUCOSE PROTEIN O-FUCOSYLTRANSFERASE 2"/>
    <property type="match status" value="1"/>
</dbReference>
<dbReference type="FunFam" id="3.40.50.11350:FF:000005">
    <property type="entry name" value="O-fucosyltransferase family protein"/>
    <property type="match status" value="1"/>
</dbReference>
<evidence type="ECO:0000256" key="3">
    <source>
        <dbReference type="ARBA" id="ARBA00022676"/>
    </source>
</evidence>
<organism evidence="14 15">
    <name type="scientific">Actinidia rufa</name>
    <dbReference type="NCBI Taxonomy" id="165716"/>
    <lineage>
        <taxon>Eukaryota</taxon>
        <taxon>Viridiplantae</taxon>
        <taxon>Streptophyta</taxon>
        <taxon>Embryophyta</taxon>
        <taxon>Tracheophyta</taxon>
        <taxon>Spermatophyta</taxon>
        <taxon>Magnoliopsida</taxon>
        <taxon>eudicotyledons</taxon>
        <taxon>Gunneridae</taxon>
        <taxon>Pentapetalae</taxon>
        <taxon>asterids</taxon>
        <taxon>Ericales</taxon>
        <taxon>Actinidiaceae</taxon>
        <taxon>Actinidia</taxon>
    </lineage>
</organism>
<evidence type="ECO:0000256" key="9">
    <source>
        <dbReference type="ARBA" id="ARBA00023253"/>
    </source>
</evidence>
<evidence type="ECO:0000256" key="2">
    <source>
        <dbReference type="ARBA" id="ARBA00007737"/>
    </source>
</evidence>
<proteinExistence type="inferred from homology"/>
<dbReference type="AlphaFoldDB" id="A0A7J0FFN4"/>
<evidence type="ECO:0000256" key="1">
    <source>
        <dbReference type="ARBA" id="ARBA00004167"/>
    </source>
</evidence>
<evidence type="ECO:0000313" key="14">
    <source>
        <dbReference type="EMBL" id="GFY97266.1"/>
    </source>
</evidence>
<dbReference type="GO" id="GO:0006004">
    <property type="term" value="P:fucose metabolic process"/>
    <property type="evidence" value="ECO:0007669"/>
    <property type="project" value="UniProtKB-KW"/>
</dbReference>
<dbReference type="PANTHER" id="PTHR13398:SF0">
    <property type="entry name" value="GDP-FUCOSE PROTEIN O-FUCOSYLTRANSFERASE 2"/>
    <property type="match status" value="1"/>
</dbReference>
<dbReference type="InterPro" id="IPR045130">
    <property type="entry name" value="OFUT2-like"/>
</dbReference>
<protein>
    <recommendedName>
        <fullName evidence="11">O-fucosyltransferase family protein</fullName>
    </recommendedName>
</protein>
<sequence>MDRESWSDEEEDRQNLIDQNERHGTKSPKRSTFHMDDGNEFKDRIGNAHRLSLPRFTVNKRYLFAIFLPIFIIVVYFTTDIRSLFQTVSNVTFDSSDSRMRESELRALYLLRQQQLGLFKLWNHSFINEANPDFSSNPNSTVVSSVNSTSNFSNSSPVLHDRFSALSSSALLEDLKAAVLSQMSLNKQIQQVLLSTHQSGNYSDFGDNVVDPSISGYSSHDRCRKVDQKLSERKTIDWKPKSNKYLFAICVSGQMSNHLICLEKHMFFAALLNRILVIPSSKVDYQFNHVLDIDHINKCLGRKVVVTFEEFAEAKKKHLHMDKFVCYFSLPQLCFMDGEHVKKLKSLGISMNKLEPAWVEDVKKPTKRTMQDVMTKFSANDDVIAIGDVFFADVEQDLVTQPGGPLAHKCKTLIEPSRLIMLTAQRFIQTFLGERFIALHFRRHGLLKFCNAEKPSCFFPIPQAADCIVRVAERANAPVIYLFTDAAESETSLLQSLVVLNGKAVPLVKRPARNSAEKWDALLYRHGLEEDSQVETMLDKTICAMSAVFIGSSGSTFTEDILRLRKDWGLASLCDEYICQGELPNFIADNE</sequence>
<keyword evidence="9" id="KW-0294">Fucose metabolism</keyword>
<evidence type="ECO:0000256" key="13">
    <source>
        <dbReference type="SAM" id="Phobius"/>
    </source>
</evidence>
<keyword evidence="7 13" id="KW-0472">Membrane</keyword>
<evidence type="ECO:0000256" key="4">
    <source>
        <dbReference type="ARBA" id="ARBA00022679"/>
    </source>
</evidence>
<gene>
    <name evidence="14" type="ORF">Acr_11g0015720</name>
</gene>
<feature type="compositionally biased region" description="Basic and acidic residues" evidence="12">
    <location>
        <begin position="13"/>
        <end position="24"/>
    </location>
</feature>
<accession>A0A7J0FFN4</accession>
<feature type="region of interest" description="Disordered" evidence="12">
    <location>
        <begin position="1"/>
        <end position="38"/>
    </location>
</feature>
<evidence type="ECO:0000256" key="11">
    <source>
        <dbReference type="ARBA" id="ARBA00030350"/>
    </source>
</evidence>
<comment type="similarity">
    <text evidence="2">Belongs to the glycosyltransferase GT106 family.</text>
</comment>
<evidence type="ECO:0000256" key="8">
    <source>
        <dbReference type="ARBA" id="ARBA00023180"/>
    </source>
</evidence>
<evidence type="ECO:0000256" key="10">
    <source>
        <dbReference type="ARBA" id="ARBA00023277"/>
    </source>
</evidence>
<dbReference type="CDD" id="cd11296">
    <property type="entry name" value="O-FucT_like"/>
    <property type="match status" value="1"/>
</dbReference>
<dbReference type="EMBL" id="BJWL01000011">
    <property type="protein sequence ID" value="GFY97266.1"/>
    <property type="molecule type" value="Genomic_DNA"/>
</dbReference>
<keyword evidence="4 14" id="KW-0808">Transferase</keyword>
<evidence type="ECO:0000256" key="7">
    <source>
        <dbReference type="ARBA" id="ARBA00023136"/>
    </source>
</evidence>
<reference evidence="14 15" key="1">
    <citation type="submission" date="2019-07" db="EMBL/GenBank/DDBJ databases">
        <title>De Novo Assembly of kiwifruit Actinidia rufa.</title>
        <authorList>
            <person name="Sugita-Konishi S."/>
            <person name="Sato K."/>
            <person name="Mori E."/>
            <person name="Abe Y."/>
            <person name="Kisaki G."/>
            <person name="Hamano K."/>
            <person name="Suezawa K."/>
            <person name="Otani M."/>
            <person name="Fukuda T."/>
            <person name="Manabe T."/>
            <person name="Gomi K."/>
            <person name="Tabuchi M."/>
            <person name="Akimitsu K."/>
            <person name="Kataoka I."/>
        </authorList>
    </citation>
    <scope>NUCLEOTIDE SEQUENCE [LARGE SCALE GENOMIC DNA]</scope>
    <source>
        <strain evidence="15">cv. Fuchu</strain>
    </source>
</reference>
<evidence type="ECO:0000256" key="5">
    <source>
        <dbReference type="ARBA" id="ARBA00022692"/>
    </source>
</evidence>
<comment type="caution">
    <text evidence="14">The sequence shown here is derived from an EMBL/GenBank/DDBJ whole genome shotgun (WGS) entry which is preliminary data.</text>
</comment>
<feature type="transmembrane region" description="Helical" evidence="13">
    <location>
        <begin position="62"/>
        <end position="79"/>
    </location>
</feature>